<evidence type="ECO:0000256" key="4">
    <source>
        <dbReference type="PROSITE-ProRule" id="PRU00335"/>
    </source>
</evidence>
<comment type="caution">
    <text evidence="7">The sequence shown here is derived from an EMBL/GenBank/DDBJ whole genome shotgun (WGS) entry which is preliminary data.</text>
</comment>
<feature type="compositionally biased region" description="Basic and acidic residues" evidence="5">
    <location>
        <begin position="192"/>
        <end position="203"/>
    </location>
</feature>
<dbReference type="PRINTS" id="PR00455">
    <property type="entry name" value="HTHTETR"/>
</dbReference>
<name>A0ABT1ABK5_9PSEU</name>
<dbReference type="InterPro" id="IPR001647">
    <property type="entry name" value="HTH_TetR"/>
</dbReference>
<feature type="region of interest" description="Disordered" evidence="5">
    <location>
        <begin position="191"/>
        <end position="215"/>
    </location>
</feature>
<dbReference type="InterPro" id="IPR050109">
    <property type="entry name" value="HTH-type_TetR-like_transc_reg"/>
</dbReference>
<dbReference type="PROSITE" id="PS50977">
    <property type="entry name" value="HTH_TETR_2"/>
    <property type="match status" value="1"/>
</dbReference>
<evidence type="ECO:0000256" key="5">
    <source>
        <dbReference type="SAM" id="MobiDB-lite"/>
    </source>
</evidence>
<dbReference type="EMBL" id="JAGSOV010000083">
    <property type="protein sequence ID" value="MCO1660437.1"/>
    <property type="molecule type" value="Genomic_DNA"/>
</dbReference>
<dbReference type="InterPro" id="IPR009057">
    <property type="entry name" value="Homeodomain-like_sf"/>
</dbReference>
<evidence type="ECO:0000256" key="3">
    <source>
        <dbReference type="ARBA" id="ARBA00023163"/>
    </source>
</evidence>
<keyword evidence="1" id="KW-0805">Transcription regulation</keyword>
<organism evidence="7 8">
    <name type="scientific">Pseudonocardia humida</name>
    <dbReference type="NCBI Taxonomy" id="2800819"/>
    <lineage>
        <taxon>Bacteria</taxon>
        <taxon>Bacillati</taxon>
        <taxon>Actinomycetota</taxon>
        <taxon>Actinomycetes</taxon>
        <taxon>Pseudonocardiales</taxon>
        <taxon>Pseudonocardiaceae</taxon>
        <taxon>Pseudonocardia</taxon>
    </lineage>
</organism>
<dbReference type="PANTHER" id="PTHR30055:SF234">
    <property type="entry name" value="HTH-TYPE TRANSCRIPTIONAL REGULATOR BETI"/>
    <property type="match status" value="1"/>
</dbReference>
<evidence type="ECO:0000259" key="6">
    <source>
        <dbReference type="PROSITE" id="PS50977"/>
    </source>
</evidence>
<dbReference type="SUPFAM" id="SSF48498">
    <property type="entry name" value="Tetracyclin repressor-like, C-terminal domain"/>
    <property type="match status" value="1"/>
</dbReference>
<gene>
    <name evidence="7" type="ORF">KDL28_35800</name>
</gene>
<protein>
    <submittedName>
        <fullName evidence="7">TetR/AcrR family transcriptional regulator</fullName>
    </submittedName>
</protein>
<dbReference type="Pfam" id="PF00440">
    <property type="entry name" value="TetR_N"/>
    <property type="match status" value="1"/>
</dbReference>
<proteinExistence type="predicted"/>
<dbReference type="Gene3D" id="1.10.357.10">
    <property type="entry name" value="Tetracycline Repressor, domain 2"/>
    <property type="match status" value="1"/>
</dbReference>
<evidence type="ECO:0000313" key="8">
    <source>
        <dbReference type="Proteomes" id="UP001165283"/>
    </source>
</evidence>
<feature type="compositionally biased region" description="Polar residues" evidence="5">
    <location>
        <begin position="204"/>
        <end position="213"/>
    </location>
</feature>
<reference evidence="7" key="1">
    <citation type="submission" date="2021-04" db="EMBL/GenBank/DDBJ databases">
        <title>Pseudonocardia sp. nov., isolated from sandy soil of mangrove forest.</title>
        <authorList>
            <person name="Zan Z."/>
            <person name="Huang R."/>
            <person name="Liu W."/>
        </authorList>
    </citation>
    <scope>NUCLEOTIDE SEQUENCE</scope>
    <source>
        <strain evidence="7">S2-4</strain>
    </source>
</reference>
<feature type="DNA-binding region" description="H-T-H motif" evidence="4">
    <location>
        <begin position="35"/>
        <end position="54"/>
    </location>
</feature>
<dbReference type="InterPro" id="IPR049445">
    <property type="entry name" value="TetR_SbtR-like_C"/>
</dbReference>
<evidence type="ECO:0000313" key="7">
    <source>
        <dbReference type="EMBL" id="MCO1660437.1"/>
    </source>
</evidence>
<accession>A0ABT1ABK5</accession>
<keyword evidence="2 4" id="KW-0238">DNA-binding</keyword>
<keyword evidence="3" id="KW-0804">Transcription</keyword>
<feature type="domain" description="HTH tetR-type" evidence="6">
    <location>
        <begin position="13"/>
        <end position="72"/>
    </location>
</feature>
<dbReference type="PANTHER" id="PTHR30055">
    <property type="entry name" value="HTH-TYPE TRANSCRIPTIONAL REGULATOR RUTR"/>
    <property type="match status" value="1"/>
</dbReference>
<sequence>MTVRERPLRADAVRNRDKLLRAAEAVLGEQGLDAPLDEVARRAGVSIGTLYNHFADRAALVAAILPAQLSPLDPIAEQALADPDPWHGFVAFLEGMFSLQARDRGINDAVARNAPGTADPGTSCAGFGHVDRILDRAKGAGGLRADFTADDLAALVWAVSRIIQLTADADPLAWRRFLALHLDGLRPRPTCPRRERGCRRVDRSTTATSSFSTECDGGHAAAGAVGRRTSLRS</sequence>
<keyword evidence="8" id="KW-1185">Reference proteome</keyword>
<evidence type="ECO:0000256" key="1">
    <source>
        <dbReference type="ARBA" id="ARBA00023015"/>
    </source>
</evidence>
<dbReference type="Pfam" id="PF21597">
    <property type="entry name" value="TetR_C_43"/>
    <property type="match status" value="1"/>
</dbReference>
<dbReference type="RefSeq" id="WP_252445944.1">
    <property type="nucleotide sequence ID" value="NZ_JAGSOV010000083.1"/>
</dbReference>
<evidence type="ECO:0000256" key="2">
    <source>
        <dbReference type="ARBA" id="ARBA00023125"/>
    </source>
</evidence>
<dbReference type="InterPro" id="IPR036271">
    <property type="entry name" value="Tet_transcr_reg_TetR-rel_C_sf"/>
</dbReference>
<dbReference type="Proteomes" id="UP001165283">
    <property type="component" value="Unassembled WGS sequence"/>
</dbReference>
<dbReference type="SUPFAM" id="SSF46689">
    <property type="entry name" value="Homeodomain-like"/>
    <property type="match status" value="1"/>
</dbReference>